<organism evidence="2 3">
    <name type="scientific">Shewanella xiamenensis</name>
    <dbReference type="NCBI Taxonomy" id="332186"/>
    <lineage>
        <taxon>Bacteria</taxon>
        <taxon>Pseudomonadati</taxon>
        <taxon>Pseudomonadota</taxon>
        <taxon>Gammaproteobacteria</taxon>
        <taxon>Alteromonadales</taxon>
        <taxon>Shewanellaceae</taxon>
        <taxon>Shewanella</taxon>
    </lineage>
</organism>
<reference evidence="2 3" key="1">
    <citation type="submission" date="2022-09" db="EMBL/GenBank/DDBJ databases">
        <title>The outer-membrane cytochrome OmcA is essential for infection of Shewanella oneidensis by a zebrafish-associated bacteriophage.</title>
        <authorList>
            <person name="Grenfell A.W."/>
            <person name="Intile P."/>
            <person name="Mcfarlane J."/>
            <person name="Leung D."/>
            <person name="Abdalla K."/>
            <person name="Wold M."/>
            <person name="Kees E."/>
            <person name="Gralnick J."/>
        </authorList>
    </citation>
    <scope>NUCLEOTIDE SEQUENCE [LARGE SCALE GENOMIC DNA]</scope>
    <source>
        <strain evidence="2 3">NF-5</strain>
    </source>
</reference>
<evidence type="ECO:0000313" key="2">
    <source>
        <dbReference type="EMBL" id="MDI5831234.1"/>
    </source>
</evidence>
<feature type="domain" description="Glycosyltransferase 2-like" evidence="1">
    <location>
        <begin position="5"/>
        <end position="171"/>
    </location>
</feature>
<dbReference type="PANTHER" id="PTHR22916:SF3">
    <property type="entry name" value="UDP-GLCNAC:BETAGAL BETA-1,3-N-ACETYLGLUCOSAMINYLTRANSFERASE-LIKE PROTEIN 1"/>
    <property type="match status" value="1"/>
</dbReference>
<dbReference type="Gene3D" id="3.90.550.10">
    <property type="entry name" value="Spore Coat Polysaccharide Biosynthesis Protein SpsA, Chain A"/>
    <property type="match status" value="1"/>
</dbReference>
<evidence type="ECO:0000313" key="3">
    <source>
        <dbReference type="Proteomes" id="UP001159075"/>
    </source>
</evidence>
<proteinExistence type="predicted"/>
<dbReference type="Pfam" id="PF00535">
    <property type="entry name" value="Glycos_transf_2"/>
    <property type="match status" value="1"/>
</dbReference>
<dbReference type="EMBL" id="JAOTLW010000005">
    <property type="protein sequence ID" value="MDI5831234.1"/>
    <property type="molecule type" value="Genomic_DNA"/>
</dbReference>
<dbReference type="EC" id="2.4.-.-" evidence="2"/>
<dbReference type="RefSeq" id="WP_240293217.1">
    <property type="nucleotide sequence ID" value="NZ_CP092630.1"/>
</dbReference>
<dbReference type="InterPro" id="IPR029044">
    <property type="entry name" value="Nucleotide-diphossugar_trans"/>
</dbReference>
<dbReference type="GO" id="GO:0016757">
    <property type="term" value="F:glycosyltransferase activity"/>
    <property type="evidence" value="ECO:0007669"/>
    <property type="project" value="UniProtKB-KW"/>
</dbReference>
<name>A0ABT6U9U0_9GAMM</name>
<dbReference type="SUPFAM" id="SSF53448">
    <property type="entry name" value="Nucleotide-diphospho-sugar transferases"/>
    <property type="match status" value="1"/>
</dbReference>
<dbReference type="Proteomes" id="UP001159075">
    <property type="component" value="Unassembled WGS sequence"/>
</dbReference>
<evidence type="ECO:0000259" key="1">
    <source>
        <dbReference type="Pfam" id="PF00535"/>
    </source>
</evidence>
<dbReference type="PANTHER" id="PTHR22916">
    <property type="entry name" value="GLYCOSYLTRANSFERASE"/>
    <property type="match status" value="1"/>
</dbReference>
<comment type="caution">
    <text evidence="2">The sequence shown here is derived from an EMBL/GenBank/DDBJ whole genome shotgun (WGS) entry which is preliminary data.</text>
</comment>
<protein>
    <submittedName>
        <fullName evidence="2">Glycosyltransferase</fullName>
        <ecNumber evidence="2">2.4.-.-</ecNumber>
    </submittedName>
</protein>
<accession>A0ABT6U9U0</accession>
<sequence length="330" mass="38081">MRKVSCILVSYNHGLFIRESLMAFFNQDTNDFDVEFIVSDDCSTDNTVQIIQEELSHLPLGKNIKFFAREKNLGLIKHLNTVIESATGDFIIVSAADDINFSNRIQVAVKSMIDNNVSLICSDGIIIDQYGNKKSRLFASTKSAPTLEKIFRSGLIGLPGAGFAFRKEIFTKFGPLPSNIENEDDQWPVRALLMHGIYVINEPLFYYRTHDSSLSAWSWSNSTTDELLIARYKLNLQNRLNHFKNWSVLIKFDSVKFNSVAESVINKRINLYSQMLQSETFVDRLLLFKFCKIATFREFLFIFFSFKSCLLNRKIERLKLVIKKIIYKKI</sequence>
<keyword evidence="2" id="KW-0808">Transferase</keyword>
<keyword evidence="3" id="KW-1185">Reference proteome</keyword>
<gene>
    <name evidence="2" type="ORF">ODY93_06625</name>
</gene>
<dbReference type="InterPro" id="IPR001173">
    <property type="entry name" value="Glyco_trans_2-like"/>
</dbReference>
<keyword evidence="2" id="KW-0328">Glycosyltransferase</keyword>